<dbReference type="PROSITE" id="PS50865">
    <property type="entry name" value="ZF_MYND_2"/>
    <property type="match status" value="2"/>
</dbReference>
<dbReference type="EMBL" id="JATAAI010000065">
    <property type="protein sequence ID" value="KAK1732515.1"/>
    <property type="molecule type" value="Genomic_DNA"/>
</dbReference>
<dbReference type="SMART" id="SM00671">
    <property type="entry name" value="SEL1"/>
    <property type="match status" value="6"/>
</dbReference>
<dbReference type="Gene3D" id="6.10.140.2220">
    <property type="match status" value="2"/>
</dbReference>
<dbReference type="InterPro" id="IPR002893">
    <property type="entry name" value="Znf_MYND"/>
</dbReference>
<feature type="domain" description="RING-type" evidence="6">
    <location>
        <begin position="78"/>
        <end position="133"/>
    </location>
</feature>
<dbReference type="Pfam" id="PF08238">
    <property type="entry name" value="Sel1"/>
    <property type="match status" value="6"/>
</dbReference>
<dbReference type="PROSITE" id="PS50089">
    <property type="entry name" value="ZF_RING_2"/>
    <property type="match status" value="1"/>
</dbReference>
<dbReference type="InterPro" id="IPR006597">
    <property type="entry name" value="Sel1-like"/>
</dbReference>
<feature type="domain" description="MYND-type" evidence="7">
    <location>
        <begin position="13"/>
        <end position="54"/>
    </location>
</feature>
<dbReference type="PANTHER" id="PTHR11102:SF160">
    <property type="entry name" value="ERAD-ASSOCIATED E3 UBIQUITIN-PROTEIN LIGASE COMPONENT HRD3"/>
    <property type="match status" value="1"/>
</dbReference>
<keyword evidence="3" id="KW-0862">Zinc</keyword>
<keyword evidence="9" id="KW-1185">Reference proteome</keyword>
<comment type="caution">
    <text evidence="8">The sequence shown here is derived from an EMBL/GenBank/DDBJ whole genome shotgun (WGS) entry which is preliminary data.</text>
</comment>
<evidence type="ECO:0000256" key="5">
    <source>
        <dbReference type="PROSITE-ProRule" id="PRU00134"/>
    </source>
</evidence>
<evidence type="ECO:0000313" key="8">
    <source>
        <dbReference type="EMBL" id="KAK1732515.1"/>
    </source>
</evidence>
<evidence type="ECO:0000259" key="6">
    <source>
        <dbReference type="PROSITE" id="PS50089"/>
    </source>
</evidence>
<evidence type="ECO:0000313" key="9">
    <source>
        <dbReference type="Proteomes" id="UP001224775"/>
    </source>
</evidence>
<proteinExistence type="inferred from homology"/>
<dbReference type="PANTHER" id="PTHR11102">
    <property type="entry name" value="SEL-1-LIKE PROTEIN"/>
    <property type="match status" value="1"/>
</dbReference>
<keyword evidence="1" id="KW-0479">Metal-binding</keyword>
<dbReference type="InterPro" id="IPR050767">
    <property type="entry name" value="Sel1_AlgK"/>
</dbReference>
<protein>
    <submittedName>
        <fullName evidence="8">Sel1-like repeat family protein</fullName>
    </submittedName>
</protein>
<dbReference type="AlphaFoldDB" id="A0AAD8XS75"/>
<dbReference type="Gene3D" id="1.25.40.10">
    <property type="entry name" value="Tetratricopeptide repeat domain"/>
    <property type="match status" value="2"/>
</dbReference>
<evidence type="ECO:0000256" key="4">
    <source>
        <dbReference type="ARBA" id="ARBA00038101"/>
    </source>
</evidence>
<organism evidence="8 9">
    <name type="scientific">Skeletonema marinoi</name>
    <dbReference type="NCBI Taxonomy" id="267567"/>
    <lineage>
        <taxon>Eukaryota</taxon>
        <taxon>Sar</taxon>
        <taxon>Stramenopiles</taxon>
        <taxon>Ochrophyta</taxon>
        <taxon>Bacillariophyta</taxon>
        <taxon>Coscinodiscophyceae</taxon>
        <taxon>Thalassiosirophycidae</taxon>
        <taxon>Thalassiosirales</taxon>
        <taxon>Skeletonemataceae</taxon>
        <taxon>Skeletonema</taxon>
        <taxon>Skeletonema marinoi-dohrnii complex</taxon>
    </lineage>
</organism>
<sequence length="675" mass="74837">MMSAAADEVDEMCASCGIPAGDDIKLKNCTACYLVKYCSIKCQKEHRSQHKKECKKRAAELRDELLFTQPEGTHLGDCPICFIPLPLPPRHKNKMNEVSYHLCCSKSICLGCVYESRLKIAEQSLEQKCPFCRTPYPEDDADAGRLMKMRLAANDPVALGAAAGRCLAEGKFSDAFKYAKQAAALGDLHAHLHLGYLYMEGKGVEADGKKGNYHLEESAIGGHPTARCNLGKGEGQWGNHERAMKHFIIAANQGSDVAVEQLREGFKEGHVSKDDFAEALRAYQRAVDATKSPQREAAKRNPDLLLLREMKDASMDEADEMCASCGVPACDDIKLKNCNACKLVKYCGVECQKEHRSQHKRACKRRAAELRDELLFKQPESTHLGDCPICFIPLPPHPDKFMMMACCCKVICLGCAYADLLRQLEGKLGITCAFCRQPRATSEKETDRNYMKRIEAGDPVAMRQMGAKRELDGDYSAAFEYWTKAAKLGDAEAHNQLSIMYQEGKGVEKDEGKDTYHMEKAAIAGHPGARYNLAMQEGRNGSDERAVKHLIISANLGHDMSIEMLKESYTDGDVSKEDYAAALRAYQAAIDATKSPQRGAALDAQSKGLVRWGREHGSQKCKRMASELRDELLFTQPKSTHLGDCPICFIPIPPDSDKYYINACCSKVICDGCRH</sequence>
<dbReference type="InterPro" id="IPR001841">
    <property type="entry name" value="Znf_RING"/>
</dbReference>
<accession>A0AAD8XS75</accession>
<evidence type="ECO:0000259" key="7">
    <source>
        <dbReference type="PROSITE" id="PS50865"/>
    </source>
</evidence>
<dbReference type="PROSITE" id="PS01360">
    <property type="entry name" value="ZF_MYND_1"/>
    <property type="match status" value="2"/>
</dbReference>
<dbReference type="SUPFAM" id="SSF144232">
    <property type="entry name" value="HIT/MYND zinc finger-like"/>
    <property type="match status" value="2"/>
</dbReference>
<reference evidence="8" key="1">
    <citation type="submission" date="2023-06" db="EMBL/GenBank/DDBJ databases">
        <title>Survivors Of The Sea: Transcriptome response of Skeletonema marinoi to long-term dormancy.</title>
        <authorList>
            <person name="Pinder M.I.M."/>
            <person name="Kourtchenko O."/>
            <person name="Robertson E.K."/>
            <person name="Larsson T."/>
            <person name="Maumus F."/>
            <person name="Osuna-Cruz C.M."/>
            <person name="Vancaester E."/>
            <person name="Stenow R."/>
            <person name="Vandepoele K."/>
            <person name="Ploug H."/>
            <person name="Bruchert V."/>
            <person name="Godhe A."/>
            <person name="Topel M."/>
        </authorList>
    </citation>
    <scope>NUCLEOTIDE SEQUENCE</scope>
    <source>
        <strain evidence="8">R05AC</strain>
    </source>
</reference>
<dbReference type="InterPro" id="IPR011990">
    <property type="entry name" value="TPR-like_helical_dom_sf"/>
</dbReference>
<name>A0AAD8XS75_9STRA</name>
<dbReference type="Pfam" id="PF01753">
    <property type="entry name" value="zf-MYND"/>
    <property type="match status" value="2"/>
</dbReference>
<comment type="similarity">
    <text evidence="4">Belongs to the sel-1 family.</text>
</comment>
<evidence type="ECO:0000256" key="1">
    <source>
        <dbReference type="ARBA" id="ARBA00022723"/>
    </source>
</evidence>
<dbReference type="SUPFAM" id="SSF81901">
    <property type="entry name" value="HCP-like"/>
    <property type="match status" value="2"/>
</dbReference>
<evidence type="ECO:0000256" key="3">
    <source>
        <dbReference type="ARBA" id="ARBA00022833"/>
    </source>
</evidence>
<dbReference type="GO" id="GO:0008270">
    <property type="term" value="F:zinc ion binding"/>
    <property type="evidence" value="ECO:0007669"/>
    <property type="project" value="UniProtKB-KW"/>
</dbReference>
<evidence type="ECO:0000256" key="2">
    <source>
        <dbReference type="ARBA" id="ARBA00022771"/>
    </source>
</evidence>
<keyword evidence="2 5" id="KW-0863">Zinc-finger</keyword>
<gene>
    <name evidence="8" type="ORF">QTG54_016798</name>
</gene>
<feature type="domain" description="MYND-type" evidence="7">
    <location>
        <begin position="322"/>
        <end position="363"/>
    </location>
</feature>
<dbReference type="Proteomes" id="UP001224775">
    <property type="component" value="Unassembled WGS sequence"/>
</dbReference>